<accession>A0ABS4S5Q2</accession>
<name>A0ABS4S5Q2_9BACI</name>
<comment type="subunit">
    <text evidence="4">Interacts with translational regulator CsrA and flagellin(s).</text>
</comment>
<dbReference type="Gene3D" id="2.30.290.10">
    <property type="entry name" value="BH3618-like"/>
    <property type="match status" value="1"/>
</dbReference>
<dbReference type="HAMAP" id="MF_01185">
    <property type="entry name" value="FliW"/>
    <property type="match status" value="1"/>
</dbReference>
<comment type="function">
    <text evidence="4">Acts as an anti-CsrA protein, binds CsrA and prevents it from repressing translation of its target genes, one of which is flagellin. Binds to flagellin and participates in the assembly of the flagellum.</text>
</comment>
<dbReference type="EMBL" id="JAGIKX010000003">
    <property type="protein sequence ID" value="MBP2256793.1"/>
    <property type="molecule type" value="Genomic_DNA"/>
</dbReference>
<dbReference type="PANTHER" id="PTHR39190:SF1">
    <property type="entry name" value="FLAGELLAR ASSEMBLY FACTOR FLIW"/>
    <property type="match status" value="1"/>
</dbReference>
<dbReference type="InterPro" id="IPR024046">
    <property type="entry name" value="Flagellar_assmbl_FliW_dom_sf"/>
</dbReference>
<keyword evidence="5" id="KW-0969">Cilium</keyword>
<evidence type="ECO:0000256" key="2">
    <source>
        <dbReference type="ARBA" id="ARBA00022795"/>
    </source>
</evidence>
<evidence type="ECO:0000256" key="3">
    <source>
        <dbReference type="ARBA" id="ARBA00022845"/>
    </source>
</evidence>
<keyword evidence="2 4" id="KW-1005">Bacterial flagellum biogenesis</keyword>
<keyword evidence="3 4" id="KW-0810">Translation regulation</keyword>
<protein>
    <recommendedName>
        <fullName evidence="4">Flagellar assembly factor FliW</fullName>
    </recommendedName>
</protein>
<organism evidence="5 6">
    <name type="scientific">Virgibacillus alimentarius</name>
    <dbReference type="NCBI Taxonomy" id="698769"/>
    <lineage>
        <taxon>Bacteria</taxon>
        <taxon>Bacillati</taxon>
        <taxon>Bacillota</taxon>
        <taxon>Bacilli</taxon>
        <taxon>Bacillales</taxon>
        <taxon>Bacillaceae</taxon>
        <taxon>Virgibacillus</taxon>
    </lineage>
</organism>
<comment type="subcellular location">
    <subcellularLocation>
        <location evidence="4">Cytoplasm</location>
    </subcellularLocation>
</comment>
<proteinExistence type="inferred from homology"/>
<sequence length="149" mass="16861">MNILTKYTGEVAIKNQNIISFSHGLPGFAKETKFMLLDLTGNPLFQILQSVKSQDIAFIVTDPYHFYCDYEFEIDNNLLENLQIQDKNDVFVLTIVTLKSPFDKSTINLKAPLIINRTNKQGKQYILTEIDYTTKAPIAPQAVSKAKGD</sequence>
<dbReference type="Proteomes" id="UP001519294">
    <property type="component" value="Unassembled WGS sequence"/>
</dbReference>
<keyword evidence="5" id="KW-0282">Flagellum</keyword>
<gene>
    <name evidence="4" type="primary">fliW</name>
    <name evidence="5" type="ORF">J2Z81_000735</name>
</gene>
<comment type="similarity">
    <text evidence="4">Belongs to the FliW family.</text>
</comment>
<dbReference type="InterPro" id="IPR003775">
    <property type="entry name" value="Flagellar_assembly_factor_FliW"/>
</dbReference>
<dbReference type="SUPFAM" id="SSF141457">
    <property type="entry name" value="BH3618-like"/>
    <property type="match status" value="1"/>
</dbReference>
<keyword evidence="4" id="KW-0143">Chaperone</keyword>
<evidence type="ECO:0000313" key="5">
    <source>
        <dbReference type="EMBL" id="MBP2256793.1"/>
    </source>
</evidence>
<dbReference type="Pfam" id="PF02623">
    <property type="entry name" value="FliW"/>
    <property type="match status" value="1"/>
</dbReference>
<evidence type="ECO:0000256" key="4">
    <source>
        <dbReference type="HAMAP-Rule" id="MF_01185"/>
    </source>
</evidence>
<dbReference type="PANTHER" id="PTHR39190">
    <property type="entry name" value="FLAGELLAR ASSEMBLY FACTOR FLIW"/>
    <property type="match status" value="1"/>
</dbReference>
<reference evidence="5 6" key="1">
    <citation type="submission" date="2021-03" db="EMBL/GenBank/DDBJ databases">
        <title>Genomic Encyclopedia of Type Strains, Phase IV (KMG-IV): sequencing the most valuable type-strain genomes for metagenomic binning, comparative biology and taxonomic classification.</title>
        <authorList>
            <person name="Goeker M."/>
        </authorList>
    </citation>
    <scope>NUCLEOTIDE SEQUENCE [LARGE SCALE GENOMIC DNA]</scope>
    <source>
        <strain evidence="5 6">DSM 25790</strain>
    </source>
</reference>
<evidence type="ECO:0000313" key="6">
    <source>
        <dbReference type="Proteomes" id="UP001519294"/>
    </source>
</evidence>
<evidence type="ECO:0000256" key="1">
    <source>
        <dbReference type="ARBA" id="ARBA00022490"/>
    </source>
</evidence>
<keyword evidence="6" id="KW-1185">Reference proteome</keyword>
<dbReference type="RefSeq" id="WP_029266221.1">
    <property type="nucleotide sequence ID" value="NZ_JAGIKX010000003.1"/>
</dbReference>
<keyword evidence="5" id="KW-0966">Cell projection</keyword>
<dbReference type="NCBIfam" id="NF009793">
    <property type="entry name" value="PRK13285.1-1"/>
    <property type="match status" value="1"/>
</dbReference>
<comment type="caution">
    <text evidence="5">The sequence shown here is derived from an EMBL/GenBank/DDBJ whole genome shotgun (WGS) entry which is preliminary data.</text>
</comment>
<keyword evidence="1 4" id="KW-0963">Cytoplasm</keyword>